<dbReference type="InterPro" id="IPR010730">
    <property type="entry name" value="HET"/>
</dbReference>
<keyword evidence="4" id="KW-1185">Reference proteome</keyword>
<evidence type="ECO:0000313" key="3">
    <source>
        <dbReference type="EMBL" id="KAH7244793.1"/>
    </source>
</evidence>
<dbReference type="AlphaFoldDB" id="A0A9P9GU87"/>
<dbReference type="OrthoDB" id="2958217at2759"/>
<dbReference type="PANTHER" id="PTHR33112:SF16">
    <property type="entry name" value="HETEROKARYON INCOMPATIBILITY DOMAIN-CONTAINING PROTEIN"/>
    <property type="match status" value="1"/>
</dbReference>
<gene>
    <name evidence="3" type="ORF">B0J15DRAFT_537631</name>
</gene>
<evidence type="ECO:0000256" key="1">
    <source>
        <dbReference type="SAM" id="MobiDB-lite"/>
    </source>
</evidence>
<accession>A0A9P9GU87</accession>
<evidence type="ECO:0000313" key="4">
    <source>
        <dbReference type="Proteomes" id="UP000736672"/>
    </source>
</evidence>
<protein>
    <submittedName>
        <fullName evidence="3">Heterokaryon incompatibility protein-domain-containing protein</fullName>
    </submittedName>
</protein>
<feature type="region of interest" description="Disordered" evidence="1">
    <location>
        <begin position="603"/>
        <end position="633"/>
    </location>
</feature>
<reference evidence="3" key="1">
    <citation type="journal article" date="2021" name="Nat. Commun.">
        <title>Genetic determinants of endophytism in the Arabidopsis root mycobiome.</title>
        <authorList>
            <person name="Mesny F."/>
            <person name="Miyauchi S."/>
            <person name="Thiergart T."/>
            <person name="Pickel B."/>
            <person name="Atanasova L."/>
            <person name="Karlsson M."/>
            <person name="Huettel B."/>
            <person name="Barry K.W."/>
            <person name="Haridas S."/>
            <person name="Chen C."/>
            <person name="Bauer D."/>
            <person name="Andreopoulos W."/>
            <person name="Pangilinan J."/>
            <person name="LaButti K."/>
            <person name="Riley R."/>
            <person name="Lipzen A."/>
            <person name="Clum A."/>
            <person name="Drula E."/>
            <person name="Henrissat B."/>
            <person name="Kohler A."/>
            <person name="Grigoriev I.V."/>
            <person name="Martin F.M."/>
            <person name="Hacquard S."/>
        </authorList>
    </citation>
    <scope>NUCLEOTIDE SEQUENCE</scope>
    <source>
        <strain evidence="3">FSSC 5 MPI-SDFR-AT-0091</strain>
    </source>
</reference>
<comment type="caution">
    <text evidence="3">The sequence shown here is derived from an EMBL/GenBank/DDBJ whole genome shotgun (WGS) entry which is preliminary data.</text>
</comment>
<name>A0A9P9GU87_FUSSL</name>
<evidence type="ECO:0000259" key="2">
    <source>
        <dbReference type="Pfam" id="PF06985"/>
    </source>
</evidence>
<proteinExistence type="predicted"/>
<dbReference type="PANTHER" id="PTHR33112">
    <property type="entry name" value="DOMAIN PROTEIN, PUTATIVE-RELATED"/>
    <property type="match status" value="1"/>
</dbReference>
<sequence length="681" mass="76986">MAALQSPSPFARLCQKCKVLELDEKSLPGPALDASVPQYELALNWGLVPKTGSCDFCYLVSFIIFSWQAHRVSLCYLIRQKRLKALRVNIHHDGMEDIHYDCPIASTTAHPQGPSIGLESPPTHLDPKPLAWMESKIDSCVAHNHTRAQRTFVPDRLIRVDQDKLSLILTKDSFNSQFHQSPATELPYYAALTYCWGPPPHSDRQLKTKQANLSDHLKEIPEDKLPQAIKDAVLVTRALSIPYLWIDALCILQDVDSDWAYQCTQIDNIYGNSHVTISAAVSKNCEEGFITRKDMITVPFHLRDVTVPPMPIAIYFPSYHNTTAEDIGAVAWVNRGWTFQERMASTRMLMFGKSNVHFQCRNDGFSMSKYQLEYHFKMVNRDLLNEGDVALIYEEWATEISEGFSSYRLEFTRGTDILPSIAGLATLFSHRLRDDYVAGLWKKDLYRCLKWDLDRSDSLMGYKDLLDGLQHPAPYIAPSWSWASRSGLVMFSVYRNGYITNTRSECAVLEAVVQLQSTSTFGELTGGYLDISAKLYTGSRQLVYQEMDGEGIPRQTLHLGDQYLVDIETDCILGDLFEERDGKSELSVPISFLLIGSTIEEERNQGERGQDEFEGLRKRSVTDGRGSEDGAEPDRMAYGLLIHPAERPGEFVRVGTFKFQCSQLGGLGFFEGCETKTVRLI</sequence>
<dbReference type="EMBL" id="JAGTJS010000017">
    <property type="protein sequence ID" value="KAH7244793.1"/>
    <property type="molecule type" value="Genomic_DNA"/>
</dbReference>
<organism evidence="3 4">
    <name type="scientific">Fusarium solani</name>
    <name type="common">Filamentous fungus</name>
    <dbReference type="NCBI Taxonomy" id="169388"/>
    <lineage>
        <taxon>Eukaryota</taxon>
        <taxon>Fungi</taxon>
        <taxon>Dikarya</taxon>
        <taxon>Ascomycota</taxon>
        <taxon>Pezizomycotina</taxon>
        <taxon>Sordariomycetes</taxon>
        <taxon>Hypocreomycetidae</taxon>
        <taxon>Hypocreales</taxon>
        <taxon>Nectriaceae</taxon>
        <taxon>Fusarium</taxon>
        <taxon>Fusarium solani species complex</taxon>
    </lineage>
</organism>
<dbReference type="Pfam" id="PF06985">
    <property type="entry name" value="HET"/>
    <property type="match status" value="1"/>
</dbReference>
<feature type="domain" description="Heterokaryon incompatibility" evidence="2">
    <location>
        <begin position="189"/>
        <end position="341"/>
    </location>
</feature>
<dbReference type="Proteomes" id="UP000736672">
    <property type="component" value="Unassembled WGS sequence"/>
</dbReference>